<evidence type="ECO:0000256" key="4">
    <source>
        <dbReference type="ARBA" id="ARBA00023136"/>
    </source>
</evidence>
<feature type="transmembrane region" description="Helical" evidence="5">
    <location>
        <begin position="65"/>
        <end position="93"/>
    </location>
</feature>
<feature type="transmembrane region" description="Helical" evidence="5">
    <location>
        <begin position="7"/>
        <end position="27"/>
    </location>
</feature>
<comment type="subcellular location">
    <subcellularLocation>
        <location evidence="1">Membrane</location>
    </subcellularLocation>
</comment>
<feature type="transmembrane region" description="Helical" evidence="5">
    <location>
        <begin position="113"/>
        <end position="133"/>
    </location>
</feature>
<dbReference type="EMBL" id="LYBM01000011">
    <property type="protein sequence ID" value="ODA33947.1"/>
    <property type="molecule type" value="Genomic_DNA"/>
</dbReference>
<evidence type="ECO:0000256" key="5">
    <source>
        <dbReference type="SAM" id="Phobius"/>
    </source>
</evidence>
<dbReference type="Proteomes" id="UP000094936">
    <property type="component" value="Unassembled WGS sequence"/>
</dbReference>
<gene>
    <name evidence="6" type="ORF">A8L45_07805</name>
</gene>
<evidence type="ECO:0000256" key="2">
    <source>
        <dbReference type="ARBA" id="ARBA00022692"/>
    </source>
</evidence>
<proteinExistence type="predicted"/>
<name>A0A1C3EL28_9GAMM</name>
<evidence type="ECO:0000256" key="3">
    <source>
        <dbReference type="ARBA" id="ARBA00022989"/>
    </source>
</evidence>
<keyword evidence="7" id="KW-1185">Reference proteome</keyword>
<reference evidence="6 7" key="1">
    <citation type="submission" date="2016-05" db="EMBL/GenBank/DDBJ databases">
        <title>Genomic Taxonomy of the Vibrionaceae.</title>
        <authorList>
            <person name="Gomez-Gil B."/>
            <person name="Enciso-Ibarra J."/>
        </authorList>
    </citation>
    <scope>NUCLEOTIDE SEQUENCE [LARGE SCALE GENOMIC DNA]</scope>
    <source>
        <strain evidence="6 7">CAIM 1920</strain>
    </source>
</reference>
<evidence type="ECO:0000313" key="7">
    <source>
        <dbReference type="Proteomes" id="UP000094936"/>
    </source>
</evidence>
<evidence type="ECO:0000313" key="6">
    <source>
        <dbReference type="EMBL" id="ODA33947.1"/>
    </source>
</evidence>
<dbReference type="STRING" id="1080227.A8L45_07805"/>
<keyword evidence="2 5" id="KW-0812">Transmembrane</keyword>
<dbReference type="Gene3D" id="1.20.120.550">
    <property type="entry name" value="Membrane associated eicosanoid/glutathione metabolism-like domain"/>
    <property type="match status" value="1"/>
</dbReference>
<keyword evidence="3 5" id="KW-1133">Transmembrane helix</keyword>
<dbReference type="GO" id="GO:0016020">
    <property type="term" value="C:membrane"/>
    <property type="evidence" value="ECO:0007669"/>
    <property type="project" value="UniProtKB-SubCell"/>
</dbReference>
<dbReference type="RefSeq" id="WP_068900940.1">
    <property type="nucleotide sequence ID" value="NZ_JBHUIF010000013.1"/>
</dbReference>
<sequence length="134" mass="14810">MEFIEPYNITVLVMGLAGLTFFMQLVVLDVVGITTKHTPGHPVEADHNTFLFRASRGLSNTNESVAIFILFAVFSVLSSADPTWLNTSALVYLAGRIAHMMFYYSNLKILRSISFAVSLVGLLAMFISGLMSWL</sequence>
<organism evidence="6 7">
    <name type="scientific">Veronia pacifica</name>
    <dbReference type="NCBI Taxonomy" id="1080227"/>
    <lineage>
        <taxon>Bacteria</taxon>
        <taxon>Pseudomonadati</taxon>
        <taxon>Pseudomonadota</taxon>
        <taxon>Gammaproteobacteria</taxon>
        <taxon>Vibrionales</taxon>
        <taxon>Vibrionaceae</taxon>
        <taxon>Veronia</taxon>
    </lineage>
</organism>
<evidence type="ECO:0000256" key="1">
    <source>
        <dbReference type="ARBA" id="ARBA00004370"/>
    </source>
</evidence>
<comment type="caution">
    <text evidence="6">The sequence shown here is derived from an EMBL/GenBank/DDBJ whole genome shotgun (WGS) entry which is preliminary data.</text>
</comment>
<dbReference type="Pfam" id="PF01124">
    <property type="entry name" value="MAPEG"/>
    <property type="match status" value="1"/>
</dbReference>
<dbReference type="OrthoDB" id="5880499at2"/>
<dbReference type="SUPFAM" id="SSF161084">
    <property type="entry name" value="MAPEG domain-like"/>
    <property type="match status" value="1"/>
</dbReference>
<dbReference type="InterPro" id="IPR023352">
    <property type="entry name" value="MAPEG-like_dom_sf"/>
</dbReference>
<accession>A0A1C3EL28</accession>
<protein>
    <recommendedName>
        <fullName evidence="8">MAPEG family protein</fullName>
    </recommendedName>
</protein>
<keyword evidence="4 5" id="KW-0472">Membrane</keyword>
<dbReference type="InterPro" id="IPR001129">
    <property type="entry name" value="Membr-assoc_MAPEG"/>
</dbReference>
<dbReference type="AlphaFoldDB" id="A0A1C3EL28"/>
<evidence type="ECO:0008006" key="8">
    <source>
        <dbReference type="Google" id="ProtNLM"/>
    </source>
</evidence>